<protein>
    <submittedName>
        <fullName evidence="2">Uncharacterized protein</fullName>
    </submittedName>
</protein>
<evidence type="ECO:0000256" key="1">
    <source>
        <dbReference type="SAM" id="MobiDB-lite"/>
    </source>
</evidence>
<accession>A0A8A1MLT5</accession>
<dbReference type="EMBL" id="CP069116">
    <property type="protein sequence ID" value="QSS66799.1"/>
    <property type="molecule type" value="Genomic_DNA"/>
</dbReference>
<dbReference type="OrthoDB" id="10482055at2759"/>
<feature type="compositionally biased region" description="Gly residues" evidence="1">
    <location>
        <begin position="258"/>
        <end position="269"/>
    </location>
</feature>
<sequence>MECTRRPNSRAEKNSNLPLEKRPEGARPPPDPPFYPCILDPFFFSPSHAPTVVACDDQERLSRAGISKFDYRIESHCCRNYPSPLVNSPGFPGEAGDANHPKITPVRTKRVSQSSPGLEQSKRQGGAAPRRRGDSCDGGDLPYAAKSPPTVPLRFSPSRWDGWWEWWGPQRTRLPHAGKQAEVHTHRVPRKTGLVHAACAGVPLCRPRARPGRWSGAKRCDGGSTGIVGGQQRANEAGEKGRREKEEETQGGAIRGTPPGGRGSLGRRA</sequence>
<feature type="region of interest" description="Disordered" evidence="1">
    <location>
        <begin position="210"/>
        <end position="269"/>
    </location>
</feature>
<dbReference type="AlphaFoldDB" id="A0A8A1MLT5"/>
<evidence type="ECO:0000313" key="3">
    <source>
        <dbReference type="Proteomes" id="UP000663671"/>
    </source>
</evidence>
<feature type="region of interest" description="Disordered" evidence="1">
    <location>
        <begin position="1"/>
        <end position="33"/>
    </location>
</feature>
<reference evidence="2" key="1">
    <citation type="submission" date="2021-01" db="EMBL/GenBank/DDBJ databases">
        <title>Chromosome-level genome assembly of a human fungal pathogen reveals clustering of transcriptionally co-regulated genes.</title>
        <authorList>
            <person name="Voorhies M."/>
            <person name="Cohen S."/>
            <person name="Shea T.P."/>
            <person name="Petrus S."/>
            <person name="Munoz J.F."/>
            <person name="Poplawski S."/>
            <person name="Goldman W.E."/>
            <person name="Michael T."/>
            <person name="Cuomo C.A."/>
            <person name="Sil A."/>
            <person name="Beyhan S."/>
        </authorList>
    </citation>
    <scope>NUCLEOTIDE SEQUENCE</scope>
    <source>
        <strain evidence="2">WU24</strain>
    </source>
</reference>
<feature type="compositionally biased region" description="Basic and acidic residues" evidence="1">
    <location>
        <begin position="236"/>
        <end position="248"/>
    </location>
</feature>
<dbReference type="VEuPathDB" id="FungiDB:I7I51_03011"/>
<proteinExistence type="predicted"/>
<feature type="compositionally biased region" description="Basic and acidic residues" evidence="1">
    <location>
        <begin position="9"/>
        <end position="25"/>
    </location>
</feature>
<feature type="region of interest" description="Disordered" evidence="1">
    <location>
        <begin position="89"/>
        <end position="152"/>
    </location>
</feature>
<dbReference type="Proteomes" id="UP000663671">
    <property type="component" value="Chromosome 6"/>
</dbReference>
<organism evidence="2 3">
    <name type="scientific">Ajellomyces capsulatus</name>
    <name type="common">Darling's disease fungus</name>
    <name type="synonym">Histoplasma capsulatum</name>
    <dbReference type="NCBI Taxonomy" id="5037"/>
    <lineage>
        <taxon>Eukaryota</taxon>
        <taxon>Fungi</taxon>
        <taxon>Dikarya</taxon>
        <taxon>Ascomycota</taxon>
        <taxon>Pezizomycotina</taxon>
        <taxon>Eurotiomycetes</taxon>
        <taxon>Eurotiomycetidae</taxon>
        <taxon>Onygenales</taxon>
        <taxon>Ajellomycetaceae</taxon>
        <taxon>Histoplasma</taxon>
    </lineage>
</organism>
<evidence type="ECO:0000313" key="2">
    <source>
        <dbReference type="EMBL" id="QSS66799.1"/>
    </source>
</evidence>
<gene>
    <name evidence="2" type="ORF">I7I51_03011</name>
</gene>
<name>A0A8A1MLT5_AJECA</name>